<dbReference type="Proteomes" id="UP000335636">
    <property type="component" value="Unassembled WGS sequence"/>
</dbReference>
<organism evidence="2 3">
    <name type="scientific">Marmota monax</name>
    <name type="common">Woodchuck</name>
    <dbReference type="NCBI Taxonomy" id="9995"/>
    <lineage>
        <taxon>Eukaryota</taxon>
        <taxon>Metazoa</taxon>
        <taxon>Chordata</taxon>
        <taxon>Craniata</taxon>
        <taxon>Vertebrata</taxon>
        <taxon>Euteleostomi</taxon>
        <taxon>Mammalia</taxon>
        <taxon>Eutheria</taxon>
        <taxon>Euarchontoglires</taxon>
        <taxon>Glires</taxon>
        <taxon>Rodentia</taxon>
        <taxon>Sciuromorpha</taxon>
        <taxon>Sciuridae</taxon>
        <taxon>Xerinae</taxon>
        <taxon>Marmotini</taxon>
        <taxon>Marmota</taxon>
    </lineage>
</organism>
<feature type="compositionally biased region" description="Pro residues" evidence="1">
    <location>
        <begin position="108"/>
        <end position="117"/>
    </location>
</feature>
<comment type="caution">
    <text evidence="2">The sequence shown here is derived from an EMBL/GenBank/DDBJ whole genome shotgun (WGS) entry which is preliminary data.</text>
</comment>
<accession>A0A5E4CJR4</accession>
<dbReference type="EMBL" id="CABDUW010001497">
    <property type="protein sequence ID" value="VTJ82105.1"/>
    <property type="molecule type" value="Genomic_DNA"/>
</dbReference>
<evidence type="ECO:0000313" key="2">
    <source>
        <dbReference type="EMBL" id="VTJ82105.1"/>
    </source>
</evidence>
<protein>
    <submittedName>
        <fullName evidence="2">Uncharacterized protein</fullName>
    </submittedName>
</protein>
<evidence type="ECO:0000313" key="3">
    <source>
        <dbReference type="Proteomes" id="UP000335636"/>
    </source>
</evidence>
<feature type="region of interest" description="Disordered" evidence="1">
    <location>
        <begin position="1"/>
        <end position="156"/>
    </location>
</feature>
<evidence type="ECO:0000256" key="1">
    <source>
        <dbReference type="SAM" id="MobiDB-lite"/>
    </source>
</evidence>
<feature type="compositionally biased region" description="Basic residues" evidence="1">
    <location>
        <begin position="147"/>
        <end position="156"/>
    </location>
</feature>
<dbReference type="AlphaFoldDB" id="A0A5E4CJR4"/>
<gene>
    <name evidence="2" type="ORF">MONAX_5E016817</name>
</gene>
<keyword evidence="3" id="KW-1185">Reference proteome</keyword>
<sequence length="156" mass="16728">MKAHKQGEKEVIHDHPGGANISRLPRTWDSHPTMQDPHATLPATNTAPRPPPHKLAPSAPRTPAPGSRQNPAQPATSKGRGHTSKPCPRPLPQQHEEPSPTREIPAPAGAPDPPPTNPRALPLNARVATPARAKNPTATRHASPTPKHTRQRQMDG</sequence>
<feature type="compositionally biased region" description="Basic and acidic residues" evidence="1">
    <location>
        <begin position="1"/>
        <end position="16"/>
    </location>
</feature>
<feature type="compositionally biased region" description="Polar residues" evidence="1">
    <location>
        <begin position="67"/>
        <end position="76"/>
    </location>
</feature>
<name>A0A5E4CJR4_MARMO</name>
<proteinExistence type="predicted"/>
<reference evidence="2" key="1">
    <citation type="submission" date="2019-04" db="EMBL/GenBank/DDBJ databases">
        <authorList>
            <person name="Alioto T."/>
            <person name="Alioto T."/>
        </authorList>
    </citation>
    <scope>NUCLEOTIDE SEQUENCE [LARGE SCALE GENOMIC DNA]</scope>
</reference>